<organism evidence="10 11">
    <name type="scientific">Candidatus Sulfotelmatobacter kueseliae</name>
    <dbReference type="NCBI Taxonomy" id="2042962"/>
    <lineage>
        <taxon>Bacteria</taxon>
        <taxon>Pseudomonadati</taxon>
        <taxon>Acidobacteriota</taxon>
        <taxon>Terriglobia</taxon>
        <taxon>Terriglobales</taxon>
        <taxon>Candidatus Korobacteraceae</taxon>
        <taxon>Candidatus Sulfotelmatobacter</taxon>
    </lineage>
</organism>
<dbReference type="GO" id="GO:0030245">
    <property type="term" value="P:cellulose catabolic process"/>
    <property type="evidence" value="ECO:0007669"/>
    <property type="project" value="UniProtKB-KW"/>
</dbReference>
<sequence>MIRKWIAVLIFLASVSSAQAQTAAQLPTSVPASRLAHLRRGINLSEWFAQVYDPKGYTKEHFQTWSTSADIALIKSAGFDHVRLSVNPQPMMEAGERRDGAAEYFGYLDAAVKMILDAGLAVELDMHPESNFKARLAKEDDAVERFADFWRMVAQHYSSWDPERLFFEILNEPEFQDPYRWYGVEAKLAAAIRQAAPGHTILAPGARWDDDDDVIFLEPLRDPNVIYVFHFYEPHIFTHQGATWGDYYWHWLKGLHYPSQPENAAQVATLVPEALDRLYVIRYGQDHWDASRIEAEINQAAEWATHNGVPLVCNEFGVYRNFSEPQDRAAWLKDVRTSLDRHHIGWAMWDYSGDFGVAAKKDGKAALDEVTVRALGLNMPVGQR</sequence>
<evidence type="ECO:0000313" key="11">
    <source>
        <dbReference type="Proteomes" id="UP000238701"/>
    </source>
</evidence>
<dbReference type="EMBL" id="OMOD01000079">
    <property type="protein sequence ID" value="SPF36902.1"/>
    <property type="molecule type" value="Genomic_DNA"/>
</dbReference>
<dbReference type="OrthoDB" id="9800475at2"/>
<dbReference type="GO" id="GO:0009986">
    <property type="term" value="C:cell surface"/>
    <property type="evidence" value="ECO:0007669"/>
    <property type="project" value="TreeGrafter"/>
</dbReference>
<dbReference type="Pfam" id="PF00150">
    <property type="entry name" value="Cellulase"/>
    <property type="match status" value="1"/>
</dbReference>
<accession>A0A2U3KB57</accession>
<feature type="domain" description="Glycoside hydrolase family 5" evidence="9">
    <location>
        <begin position="64"/>
        <end position="352"/>
    </location>
</feature>
<proteinExistence type="inferred from homology"/>
<keyword evidence="4" id="KW-0119">Carbohydrate metabolism</keyword>
<protein>
    <submittedName>
        <fullName evidence="10">Glycoside hydrolase family 5</fullName>
    </submittedName>
</protein>
<evidence type="ECO:0000256" key="4">
    <source>
        <dbReference type="ARBA" id="ARBA00023277"/>
    </source>
</evidence>
<dbReference type="AlphaFoldDB" id="A0A2U3KB57"/>
<evidence type="ECO:0000256" key="7">
    <source>
        <dbReference type="RuleBase" id="RU361153"/>
    </source>
</evidence>
<reference evidence="11" key="1">
    <citation type="submission" date="2018-02" db="EMBL/GenBank/DDBJ databases">
        <authorList>
            <person name="Hausmann B."/>
        </authorList>
    </citation>
    <scope>NUCLEOTIDE SEQUENCE [LARGE SCALE GENOMIC DNA]</scope>
    <source>
        <strain evidence="11">Peat soil MAG SbA1</strain>
    </source>
</reference>
<keyword evidence="8" id="KW-0732">Signal</keyword>
<evidence type="ECO:0000256" key="6">
    <source>
        <dbReference type="ARBA" id="ARBA00023326"/>
    </source>
</evidence>
<evidence type="ECO:0000256" key="5">
    <source>
        <dbReference type="ARBA" id="ARBA00023295"/>
    </source>
</evidence>
<keyword evidence="6" id="KW-0624">Polysaccharide degradation</keyword>
<dbReference type="InterPro" id="IPR050386">
    <property type="entry name" value="Glycosyl_hydrolase_5"/>
</dbReference>
<evidence type="ECO:0000256" key="8">
    <source>
        <dbReference type="SAM" id="SignalP"/>
    </source>
</evidence>
<keyword evidence="2 7" id="KW-0378">Hydrolase</keyword>
<keyword evidence="3" id="KW-0136">Cellulose degradation</keyword>
<keyword evidence="5 7" id="KW-0326">Glycosidase</keyword>
<feature type="signal peptide" evidence="8">
    <location>
        <begin position="1"/>
        <end position="20"/>
    </location>
</feature>
<dbReference type="PANTHER" id="PTHR31297">
    <property type="entry name" value="GLUCAN ENDO-1,6-BETA-GLUCOSIDASE B"/>
    <property type="match status" value="1"/>
</dbReference>
<evidence type="ECO:0000259" key="9">
    <source>
        <dbReference type="Pfam" id="PF00150"/>
    </source>
</evidence>
<evidence type="ECO:0000256" key="1">
    <source>
        <dbReference type="ARBA" id="ARBA00005641"/>
    </source>
</evidence>
<feature type="chain" id="PRO_5015452043" evidence="8">
    <location>
        <begin position="21"/>
        <end position="384"/>
    </location>
</feature>
<dbReference type="InterPro" id="IPR001547">
    <property type="entry name" value="Glyco_hydro_5"/>
</dbReference>
<evidence type="ECO:0000313" key="10">
    <source>
        <dbReference type="EMBL" id="SPF36902.1"/>
    </source>
</evidence>
<comment type="similarity">
    <text evidence="1 7">Belongs to the glycosyl hydrolase 5 (cellulase A) family.</text>
</comment>
<dbReference type="SUPFAM" id="SSF51445">
    <property type="entry name" value="(Trans)glycosidases"/>
    <property type="match status" value="1"/>
</dbReference>
<dbReference type="GO" id="GO:0008422">
    <property type="term" value="F:beta-glucosidase activity"/>
    <property type="evidence" value="ECO:0007669"/>
    <property type="project" value="TreeGrafter"/>
</dbReference>
<evidence type="ECO:0000256" key="3">
    <source>
        <dbReference type="ARBA" id="ARBA00023001"/>
    </source>
</evidence>
<name>A0A2U3KB57_9BACT</name>
<evidence type="ECO:0000256" key="2">
    <source>
        <dbReference type="ARBA" id="ARBA00022801"/>
    </source>
</evidence>
<gene>
    <name evidence="10" type="ORF">SBA1_170027</name>
</gene>
<dbReference type="InterPro" id="IPR017853">
    <property type="entry name" value="GH"/>
</dbReference>
<dbReference type="GO" id="GO:0005576">
    <property type="term" value="C:extracellular region"/>
    <property type="evidence" value="ECO:0007669"/>
    <property type="project" value="TreeGrafter"/>
</dbReference>
<dbReference type="Proteomes" id="UP000238701">
    <property type="component" value="Unassembled WGS sequence"/>
</dbReference>
<dbReference type="Gene3D" id="3.20.20.80">
    <property type="entry name" value="Glycosidases"/>
    <property type="match status" value="1"/>
</dbReference>
<dbReference type="PANTHER" id="PTHR31297:SF41">
    <property type="entry name" value="ENDOGLUCANASE, PUTATIVE (AFU_ORTHOLOGUE AFUA_5G01830)-RELATED"/>
    <property type="match status" value="1"/>
</dbReference>